<evidence type="ECO:0000259" key="4">
    <source>
        <dbReference type="Pfam" id="PF20866"/>
    </source>
</evidence>
<evidence type="ECO:0000256" key="1">
    <source>
        <dbReference type="ARBA" id="ARBA00022679"/>
    </source>
</evidence>
<reference evidence="5" key="1">
    <citation type="submission" date="2018-01" db="EMBL/GenBank/DDBJ databases">
        <authorList>
            <person name="Clerissi C."/>
        </authorList>
    </citation>
    <scope>NUCLEOTIDE SEQUENCE</scope>
    <source>
        <strain evidence="5">Cupriavidus taiwanensis STM 3521</strain>
    </source>
</reference>
<name>A0A375BI71_9BURK</name>
<evidence type="ECO:0000313" key="5">
    <source>
        <dbReference type="EMBL" id="SOY46057.1"/>
    </source>
</evidence>
<organism evidence="5">
    <name type="scientific">Cupriavidus taiwanensis</name>
    <dbReference type="NCBI Taxonomy" id="164546"/>
    <lineage>
        <taxon>Bacteria</taxon>
        <taxon>Pseudomonadati</taxon>
        <taxon>Pseudomonadota</taxon>
        <taxon>Betaproteobacteria</taxon>
        <taxon>Burkholderiales</taxon>
        <taxon>Burkholderiaceae</taxon>
        <taxon>Cupriavidus</taxon>
    </lineage>
</organism>
<protein>
    <submittedName>
        <fullName evidence="5">Phosphoribosyl-dephospho-CoA transferase</fullName>
        <ecNumber evidence="5">2.7.7.66</ecNumber>
    </submittedName>
</protein>
<dbReference type="AlphaFoldDB" id="A0A375BI71"/>
<dbReference type="NCBIfam" id="NF002332">
    <property type="entry name" value="PRK01293.1"/>
    <property type="match status" value="1"/>
</dbReference>
<gene>
    <name evidence="5" type="primary">mdcG</name>
    <name evidence="5" type="ORF">CBM2589_B130008</name>
</gene>
<dbReference type="GO" id="GO:0016779">
    <property type="term" value="F:nucleotidyltransferase activity"/>
    <property type="evidence" value="ECO:0007669"/>
    <property type="project" value="UniProtKB-KW"/>
</dbReference>
<dbReference type="Pfam" id="PF10620">
    <property type="entry name" value="MdcG"/>
    <property type="match status" value="1"/>
</dbReference>
<dbReference type="EMBL" id="OFSP01000005">
    <property type="protein sequence ID" value="SOY46057.1"/>
    <property type="molecule type" value="Genomic_DNA"/>
</dbReference>
<feature type="domain" description="Phosphoribosyl-dephospho-CoA transferase MdcG C-terminal" evidence="3">
    <location>
        <begin position="98"/>
        <end position="210"/>
    </location>
</feature>
<sequence length="218" mass="23456">MASLNFPSPAPHDLVWLDDPACALARAALPAWVALPALHDTPLVVRRDGRRPGEIPVGLRGRTRAERFGTWIAPSAICKLVTPMDLAARRAWRLRPELAAWPAIRALEAIAGRLDAAGVHWGVAGSAGFSLACARNVLHADSDLDLVVKADRPLAADQLQLLGELQRTAPVRVDIQVATPYGGFALLERLRSGGKVLLKTDRGPVLCDDPWQPSPCKS</sequence>
<keyword evidence="1 5" id="KW-0808">Transferase</keyword>
<dbReference type="NCBIfam" id="TIGR03135">
    <property type="entry name" value="malonate_mdcG"/>
    <property type="match status" value="1"/>
</dbReference>
<dbReference type="Proteomes" id="UP000256297">
    <property type="component" value="Chromosome CBM2589_b"/>
</dbReference>
<keyword evidence="2 5" id="KW-0548">Nucleotidyltransferase</keyword>
<comment type="caution">
    <text evidence="5">The sequence shown here is derived from an EMBL/GenBank/DDBJ whole genome shotgun (WGS) entry which is preliminary data.</text>
</comment>
<dbReference type="RefSeq" id="WP_116336825.1">
    <property type="nucleotide sequence ID" value="NZ_LT976856.1"/>
</dbReference>
<dbReference type="EC" id="2.7.7.66" evidence="5"/>
<proteinExistence type="predicted"/>
<dbReference type="CDD" id="cd05403">
    <property type="entry name" value="NT_KNTase_like"/>
    <property type="match status" value="1"/>
</dbReference>
<feature type="domain" description="Phosphoribosyl-dephospho-CoA transferase MdcG N-terminal" evidence="4">
    <location>
        <begin position="11"/>
        <end position="83"/>
    </location>
</feature>
<dbReference type="InterPro" id="IPR048903">
    <property type="entry name" value="MdcG_N"/>
</dbReference>
<accession>A0A375BI71</accession>
<evidence type="ECO:0000256" key="2">
    <source>
        <dbReference type="ARBA" id="ARBA00022695"/>
    </source>
</evidence>
<dbReference type="InterPro" id="IPR017557">
    <property type="entry name" value="Holo-ACP_synthase"/>
</dbReference>
<dbReference type="Pfam" id="PF20866">
    <property type="entry name" value="MdcG_N"/>
    <property type="match status" value="1"/>
</dbReference>
<dbReference type="InterPro" id="IPR049180">
    <property type="entry name" value="MdcG_C"/>
</dbReference>
<evidence type="ECO:0000259" key="3">
    <source>
        <dbReference type="Pfam" id="PF10620"/>
    </source>
</evidence>